<feature type="compositionally biased region" description="Polar residues" evidence="7">
    <location>
        <begin position="100"/>
        <end position="112"/>
    </location>
</feature>
<dbReference type="PANTHER" id="PTHR13278:SF0">
    <property type="entry name" value="ZINC FINGER PROTEIN 830"/>
    <property type="match status" value="1"/>
</dbReference>
<keyword evidence="4" id="KW-0862">Zinc</keyword>
<dbReference type="Proteomes" id="UP000054321">
    <property type="component" value="Unassembled WGS sequence"/>
</dbReference>
<evidence type="ECO:0000256" key="3">
    <source>
        <dbReference type="ARBA" id="ARBA00022771"/>
    </source>
</evidence>
<keyword evidence="3" id="KW-0863">Zinc-finger</keyword>
<dbReference type="InParanoid" id="A0A0C3HFR5"/>
<dbReference type="STRING" id="913774.A0A0C3HFR5"/>
<proteinExistence type="predicted"/>
<dbReference type="OrthoDB" id="77607at2759"/>
<evidence type="ECO:0000256" key="6">
    <source>
        <dbReference type="ARBA" id="ARBA00023242"/>
    </source>
</evidence>
<name>A0A0C3HFR5_OIDMZ</name>
<reference evidence="8 9" key="1">
    <citation type="submission" date="2014-04" db="EMBL/GenBank/DDBJ databases">
        <authorList>
            <consortium name="DOE Joint Genome Institute"/>
            <person name="Kuo A."/>
            <person name="Martino E."/>
            <person name="Perotto S."/>
            <person name="Kohler A."/>
            <person name="Nagy L.G."/>
            <person name="Floudas D."/>
            <person name="Copeland A."/>
            <person name="Barry K.W."/>
            <person name="Cichocki N."/>
            <person name="Veneault-Fourrey C."/>
            <person name="LaButti K."/>
            <person name="Lindquist E.A."/>
            <person name="Lipzen A."/>
            <person name="Lundell T."/>
            <person name="Morin E."/>
            <person name="Murat C."/>
            <person name="Sun H."/>
            <person name="Tunlid A."/>
            <person name="Henrissat B."/>
            <person name="Grigoriev I.V."/>
            <person name="Hibbett D.S."/>
            <person name="Martin F."/>
            <person name="Nordberg H.P."/>
            <person name="Cantor M.N."/>
            <person name="Hua S.X."/>
        </authorList>
    </citation>
    <scope>NUCLEOTIDE SEQUENCE [LARGE SCALE GENOMIC DNA]</scope>
    <source>
        <strain evidence="8 9">Zn</strain>
    </source>
</reference>
<dbReference type="GO" id="GO:0003676">
    <property type="term" value="F:nucleic acid binding"/>
    <property type="evidence" value="ECO:0007669"/>
    <property type="project" value="InterPro"/>
</dbReference>
<dbReference type="GO" id="GO:0005681">
    <property type="term" value="C:spliceosomal complex"/>
    <property type="evidence" value="ECO:0007669"/>
    <property type="project" value="InterPro"/>
</dbReference>
<evidence type="ECO:0000256" key="4">
    <source>
        <dbReference type="ARBA" id="ARBA00022833"/>
    </source>
</evidence>
<keyword evidence="5" id="KW-0175">Coiled coil</keyword>
<dbReference type="GO" id="GO:0044773">
    <property type="term" value="P:mitotic DNA damage checkpoint signaling"/>
    <property type="evidence" value="ECO:0007669"/>
    <property type="project" value="TreeGrafter"/>
</dbReference>
<feature type="compositionally biased region" description="Acidic residues" evidence="7">
    <location>
        <begin position="269"/>
        <end position="286"/>
    </location>
</feature>
<evidence type="ECO:0000256" key="5">
    <source>
        <dbReference type="ARBA" id="ARBA00023054"/>
    </source>
</evidence>
<dbReference type="PANTHER" id="PTHR13278">
    <property type="entry name" value="ZINC FINGER PROTEIN 830"/>
    <property type="match status" value="1"/>
</dbReference>
<dbReference type="HOGENOM" id="CLU_041821_0_1_1"/>
<keyword evidence="6" id="KW-0539">Nucleus</keyword>
<evidence type="ECO:0000256" key="7">
    <source>
        <dbReference type="SAM" id="MobiDB-lite"/>
    </source>
</evidence>
<feature type="region of interest" description="Disordered" evidence="7">
    <location>
        <begin position="248"/>
        <end position="293"/>
    </location>
</feature>
<protein>
    <submittedName>
        <fullName evidence="8">Uncharacterized protein</fullName>
    </submittedName>
</protein>
<feature type="compositionally biased region" description="Basic and acidic residues" evidence="7">
    <location>
        <begin position="189"/>
        <end position="206"/>
    </location>
</feature>
<dbReference type="SUPFAM" id="SSF57667">
    <property type="entry name" value="beta-beta-alpha zinc fingers"/>
    <property type="match status" value="1"/>
</dbReference>
<dbReference type="InterPro" id="IPR036236">
    <property type="entry name" value="Znf_C2H2_sf"/>
</dbReference>
<evidence type="ECO:0000256" key="1">
    <source>
        <dbReference type="ARBA" id="ARBA00004123"/>
    </source>
</evidence>
<evidence type="ECO:0000256" key="2">
    <source>
        <dbReference type="ARBA" id="ARBA00022723"/>
    </source>
</evidence>
<dbReference type="GO" id="GO:0033314">
    <property type="term" value="P:mitotic DNA replication checkpoint signaling"/>
    <property type="evidence" value="ECO:0007669"/>
    <property type="project" value="TreeGrafter"/>
</dbReference>
<reference evidence="9" key="2">
    <citation type="submission" date="2015-01" db="EMBL/GenBank/DDBJ databases">
        <title>Evolutionary Origins and Diversification of the Mycorrhizal Mutualists.</title>
        <authorList>
            <consortium name="DOE Joint Genome Institute"/>
            <consortium name="Mycorrhizal Genomics Consortium"/>
            <person name="Kohler A."/>
            <person name="Kuo A."/>
            <person name="Nagy L.G."/>
            <person name="Floudas D."/>
            <person name="Copeland A."/>
            <person name="Barry K.W."/>
            <person name="Cichocki N."/>
            <person name="Veneault-Fourrey C."/>
            <person name="LaButti K."/>
            <person name="Lindquist E.A."/>
            <person name="Lipzen A."/>
            <person name="Lundell T."/>
            <person name="Morin E."/>
            <person name="Murat C."/>
            <person name="Riley R."/>
            <person name="Ohm R."/>
            <person name="Sun H."/>
            <person name="Tunlid A."/>
            <person name="Henrissat B."/>
            <person name="Grigoriev I.V."/>
            <person name="Hibbett D.S."/>
            <person name="Martin F."/>
        </authorList>
    </citation>
    <scope>NUCLEOTIDE SEQUENCE [LARGE SCALE GENOMIC DNA]</scope>
    <source>
        <strain evidence="9">Zn</strain>
    </source>
</reference>
<dbReference type="GO" id="GO:0008270">
    <property type="term" value="F:zinc ion binding"/>
    <property type="evidence" value="ECO:0007669"/>
    <property type="project" value="UniProtKB-KW"/>
</dbReference>
<keyword evidence="9" id="KW-1185">Reference proteome</keyword>
<feature type="compositionally biased region" description="Low complexity" evidence="7">
    <location>
        <begin position="66"/>
        <end position="78"/>
    </location>
</feature>
<organism evidence="8 9">
    <name type="scientific">Oidiodendron maius (strain Zn)</name>
    <dbReference type="NCBI Taxonomy" id="913774"/>
    <lineage>
        <taxon>Eukaryota</taxon>
        <taxon>Fungi</taxon>
        <taxon>Dikarya</taxon>
        <taxon>Ascomycota</taxon>
        <taxon>Pezizomycotina</taxon>
        <taxon>Leotiomycetes</taxon>
        <taxon>Leotiomycetes incertae sedis</taxon>
        <taxon>Myxotrichaceae</taxon>
        <taxon>Oidiodendron</taxon>
    </lineage>
</organism>
<dbReference type="GO" id="GO:0033260">
    <property type="term" value="P:nuclear DNA replication"/>
    <property type="evidence" value="ECO:0007669"/>
    <property type="project" value="TreeGrafter"/>
</dbReference>
<evidence type="ECO:0000313" key="8">
    <source>
        <dbReference type="EMBL" id="KIN01137.1"/>
    </source>
</evidence>
<sequence>MADVRSMLKNERAARKIRHKYASYATGSLLCSVCRLQLKSETLWDGHLRSAGHIMRAQKLEESESEPPSALESIPSIEGNKKKRKASEDDDTTRKRTKAANGSSDELSNTAVASELDSRPMKPLKNGIQIPSRPATPLKSAEIKPKTPAVDENEWAAFEADMAAAEAPAAATYDEGVISAPAMSIAELATKEREEENKRKREKQEAELEGDKEDAARRMEEELEEIEGLEQRVKKLKDMREALRQKSKAGLAVIEDGPPSGADLRTVNDADEEEDDDVDDEEDDEWDGFRMKG</sequence>
<feature type="region of interest" description="Disordered" evidence="7">
    <location>
        <begin position="188"/>
        <end position="219"/>
    </location>
</feature>
<dbReference type="EMBL" id="KN832876">
    <property type="protein sequence ID" value="KIN01137.1"/>
    <property type="molecule type" value="Genomic_DNA"/>
</dbReference>
<gene>
    <name evidence="8" type="ORF">OIDMADRAFT_19128</name>
</gene>
<accession>A0A0C3HFR5</accession>
<comment type="subcellular location">
    <subcellularLocation>
        <location evidence="1">Nucleus</location>
    </subcellularLocation>
</comment>
<feature type="region of interest" description="Disordered" evidence="7">
    <location>
        <begin position="58"/>
        <end position="148"/>
    </location>
</feature>
<dbReference type="AlphaFoldDB" id="A0A0C3HFR5"/>
<evidence type="ECO:0000313" key="9">
    <source>
        <dbReference type="Proteomes" id="UP000054321"/>
    </source>
</evidence>
<dbReference type="InterPro" id="IPR040050">
    <property type="entry name" value="ZNF830-like"/>
</dbReference>
<keyword evidence="2" id="KW-0479">Metal-binding</keyword>